<dbReference type="SMART" id="SM00382">
    <property type="entry name" value="AAA"/>
    <property type="match status" value="1"/>
</dbReference>
<comment type="caution">
    <text evidence="7">The sequence shown here is derived from an EMBL/GenBank/DDBJ whole genome shotgun (WGS) entry which is preliminary data.</text>
</comment>
<reference evidence="7 8" key="1">
    <citation type="submission" date="2020-08" db="EMBL/GenBank/DDBJ databases">
        <title>Sequencing the genomes of 1000 actinobacteria strains.</title>
        <authorList>
            <person name="Klenk H.-P."/>
        </authorList>
    </citation>
    <scope>NUCLEOTIDE SEQUENCE [LARGE SCALE GENOMIC DNA]</scope>
    <source>
        <strain evidence="7 8">DSM 45582</strain>
    </source>
</reference>
<evidence type="ECO:0000256" key="3">
    <source>
        <dbReference type="PROSITE-ProRule" id="PRU00289"/>
    </source>
</evidence>
<dbReference type="Gene3D" id="3.40.50.300">
    <property type="entry name" value="P-loop containing nucleotide triphosphate hydrolases"/>
    <property type="match status" value="1"/>
</dbReference>
<name>A0A840NS65_9PSEU</name>
<dbReference type="InterPro" id="IPR027417">
    <property type="entry name" value="P-loop_NTPase"/>
</dbReference>
<evidence type="ECO:0000313" key="7">
    <source>
        <dbReference type="EMBL" id="MBB5072833.1"/>
    </source>
</evidence>
<evidence type="ECO:0000259" key="6">
    <source>
        <dbReference type="PROSITE" id="PS50901"/>
    </source>
</evidence>
<sequence length="462" mass="51451">MTSTVVLGASVVWLGYLVVLSAAGIAVVAGASWCLLDRPTFDRFAGRLLRAWWRRWAVYQRQWFDLAYRAGLVVTDHRGRSWAPKVLRVSSSWCWDHVRIRMVKTQEPGDFEAVLERLANAYRARRATVRTLKPGVISLDFQRREPFDEMPVPLPALPESVESVDLARLVIGRTEYGRDFALDLLRGLHILLAGATGSGKGSWLWGLIRQLAPLIRAGSVRLWVIDPKGGMEFGAGREMFHRFADSDETGLELMREYVTTLDARKEDLGRQGVRTATASAETPMDVLIVDELAAMTQYCTRDIAREFEPLLGKALTQYRAVLGRVVGAVQEPHKDNVPMRGLFPTKIALRLDEASYVDMTLGEGVRDRGALADQIPEIMPGVGYVKHDGRREPLRVRAAFTSDDDIAALVAYCVGASVTPIRRTEQPATPPRPRRSAIAEITEADIEQIDSFDGDDEDHDAA</sequence>
<dbReference type="Proteomes" id="UP000580474">
    <property type="component" value="Unassembled WGS sequence"/>
</dbReference>
<gene>
    <name evidence="7" type="ORF">BJ969_005921</name>
</gene>
<evidence type="ECO:0000256" key="2">
    <source>
        <dbReference type="ARBA" id="ARBA00022840"/>
    </source>
</evidence>
<keyword evidence="2 3" id="KW-0067">ATP-binding</keyword>
<dbReference type="PANTHER" id="PTHR22683">
    <property type="entry name" value="SPORULATION PROTEIN RELATED"/>
    <property type="match status" value="1"/>
</dbReference>
<dbReference type="InterPro" id="IPR050206">
    <property type="entry name" value="FtsK/SpoIIIE/SftA"/>
</dbReference>
<keyword evidence="5" id="KW-1133">Transmembrane helix</keyword>
<keyword evidence="8" id="KW-1185">Reference proteome</keyword>
<feature type="transmembrane region" description="Helical" evidence="5">
    <location>
        <begin position="12"/>
        <end position="36"/>
    </location>
</feature>
<dbReference type="PROSITE" id="PS50901">
    <property type="entry name" value="FTSK"/>
    <property type="match status" value="1"/>
</dbReference>
<dbReference type="GO" id="GO:0003677">
    <property type="term" value="F:DNA binding"/>
    <property type="evidence" value="ECO:0007669"/>
    <property type="project" value="InterPro"/>
</dbReference>
<evidence type="ECO:0000256" key="4">
    <source>
        <dbReference type="SAM" id="MobiDB-lite"/>
    </source>
</evidence>
<evidence type="ECO:0000256" key="1">
    <source>
        <dbReference type="ARBA" id="ARBA00022741"/>
    </source>
</evidence>
<evidence type="ECO:0000313" key="8">
    <source>
        <dbReference type="Proteomes" id="UP000580474"/>
    </source>
</evidence>
<dbReference type="EMBL" id="JACHIV010000001">
    <property type="protein sequence ID" value="MBB5072833.1"/>
    <property type="molecule type" value="Genomic_DNA"/>
</dbReference>
<dbReference type="AlphaFoldDB" id="A0A840NS65"/>
<dbReference type="GO" id="GO:0005524">
    <property type="term" value="F:ATP binding"/>
    <property type="evidence" value="ECO:0007669"/>
    <property type="project" value="UniProtKB-UniRule"/>
</dbReference>
<protein>
    <submittedName>
        <fullName evidence="7">S-DNA-T family DNA segregation ATPase FtsK/SpoIIIE</fullName>
    </submittedName>
</protein>
<accession>A0A840NS65</accession>
<keyword evidence="1 3" id="KW-0547">Nucleotide-binding</keyword>
<keyword evidence="5" id="KW-0472">Membrane</keyword>
<dbReference type="RefSeq" id="WP_246457128.1">
    <property type="nucleotide sequence ID" value="NZ_JACHIV010000001.1"/>
</dbReference>
<dbReference type="InterPro" id="IPR002543">
    <property type="entry name" value="FtsK_dom"/>
</dbReference>
<feature type="region of interest" description="Disordered" evidence="4">
    <location>
        <begin position="443"/>
        <end position="462"/>
    </location>
</feature>
<feature type="binding site" evidence="3">
    <location>
        <begin position="194"/>
        <end position="201"/>
    </location>
    <ligand>
        <name>ATP</name>
        <dbReference type="ChEBI" id="CHEBI:30616"/>
    </ligand>
</feature>
<proteinExistence type="predicted"/>
<dbReference type="SUPFAM" id="SSF52540">
    <property type="entry name" value="P-loop containing nucleoside triphosphate hydrolases"/>
    <property type="match status" value="1"/>
</dbReference>
<dbReference type="PANTHER" id="PTHR22683:SF41">
    <property type="entry name" value="DNA TRANSLOCASE FTSK"/>
    <property type="match status" value="1"/>
</dbReference>
<evidence type="ECO:0000256" key="5">
    <source>
        <dbReference type="SAM" id="Phobius"/>
    </source>
</evidence>
<organism evidence="7 8">
    <name type="scientific">Saccharopolyspora gloriosae</name>
    <dbReference type="NCBI Taxonomy" id="455344"/>
    <lineage>
        <taxon>Bacteria</taxon>
        <taxon>Bacillati</taxon>
        <taxon>Actinomycetota</taxon>
        <taxon>Actinomycetes</taxon>
        <taxon>Pseudonocardiales</taxon>
        <taxon>Pseudonocardiaceae</taxon>
        <taxon>Saccharopolyspora</taxon>
    </lineage>
</organism>
<dbReference type="Pfam" id="PF01580">
    <property type="entry name" value="FtsK_SpoIIIE"/>
    <property type="match status" value="1"/>
</dbReference>
<keyword evidence="5" id="KW-0812">Transmembrane</keyword>
<feature type="domain" description="FtsK" evidence="6">
    <location>
        <begin position="177"/>
        <end position="358"/>
    </location>
</feature>
<dbReference type="InterPro" id="IPR003593">
    <property type="entry name" value="AAA+_ATPase"/>
</dbReference>